<keyword evidence="7" id="KW-0539">Nucleus</keyword>
<organism evidence="12 13">
    <name type="scientific">Talaromyces rugulosus</name>
    <name type="common">Penicillium rugulosum</name>
    <dbReference type="NCBI Taxonomy" id="121627"/>
    <lineage>
        <taxon>Eukaryota</taxon>
        <taxon>Fungi</taxon>
        <taxon>Dikarya</taxon>
        <taxon>Ascomycota</taxon>
        <taxon>Pezizomycotina</taxon>
        <taxon>Eurotiomycetes</taxon>
        <taxon>Eurotiomycetidae</taxon>
        <taxon>Eurotiales</taxon>
        <taxon>Trichocomaceae</taxon>
        <taxon>Talaromyces</taxon>
        <taxon>Talaromyces sect. Islandici</taxon>
    </lineage>
</organism>
<dbReference type="SMART" id="SM00355">
    <property type="entry name" value="ZnF_C2H2"/>
    <property type="match status" value="2"/>
</dbReference>
<evidence type="ECO:0000259" key="10">
    <source>
        <dbReference type="PROSITE" id="PS50048"/>
    </source>
</evidence>
<dbReference type="Pfam" id="PF00096">
    <property type="entry name" value="zf-C2H2"/>
    <property type="match status" value="2"/>
</dbReference>
<feature type="domain" description="C2H2-type" evidence="11">
    <location>
        <begin position="26"/>
        <end position="53"/>
    </location>
</feature>
<dbReference type="GeneID" id="55997471"/>
<dbReference type="Pfam" id="PF00172">
    <property type="entry name" value="Zn_clus"/>
    <property type="match status" value="1"/>
</dbReference>
<dbReference type="OrthoDB" id="40579at2759"/>
<keyword evidence="5" id="KW-0238">DNA-binding</keyword>
<evidence type="ECO:0000256" key="3">
    <source>
        <dbReference type="ARBA" id="ARBA00022833"/>
    </source>
</evidence>
<dbReference type="InterPro" id="IPR001138">
    <property type="entry name" value="Zn2Cys6_DnaBD"/>
</dbReference>
<evidence type="ECO:0000256" key="1">
    <source>
        <dbReference type="ARBA" id="ARBA00022723"/>
    </source>
</evidence>
<dbReference type="Proteomes" id="UP000509510">
    <property type="component" value="Chromosome V"/>
</dbReference>
<name>A0A7H8RBH7_TALRU</name>
<keyword evidence="6" id="KW-0804">Transcription</keyword>
<evidence type="ECO:0000256" key="9">
    <source>
        <dbReference type="SAM" id="MobiDB-lite"/>
    </source>
</evidence>
<dbReference type="InterPro" id="IPR036864">
    <property type="entry name" value="Zn2-C6_fun-type_DNA-bd_sf"/>
</dbReference>
<keyword evidence="2 8" id="KW-0863">Zinc-finger</keyword>
<dbReference type="InterPro" id="IPR036236">
    <property type="entry name" value="Znf_C2H2_sf"/>
</dbReference>
<keyword evidence="13" id="KW-1185">Reference proteome</keyword>
<dbReference type="SUPFAM" id="SSF57701">
    <property type="entry name" value="Zn2/Cys6 DNA-binding domain"/>
    <property type="match status" value="1"/>
</dbReference>
<evidence type="ECO:0008006" key="14">
    <source>
        <dbReference type="Google" id="ProtNLM"/>
    </source>
</evidence>
<evidence type="ECO:0000313" key="13">
    <source>
        <dbReference type="Proteomes" id="UP000509510"/>
    </source>
</evidence>
<keyword evidence="1" id="KW-0479">Metal-binding</keyword>
<dbReference type="GO" id="GO:0000981">
    <property type="term" value="F:DNA-binding transcription factor activity, RNA polymerase II-specific"/>
    <property type="evidence" value="ECO:0007669"/>
    <property type="project" value="InterPro"/>
</dbReference>
<evidence type="ECO:0000256" key="7">
    <source>
        <dbReference type="ARBA" id="ARBA00023242"/>
    </source>
</evidence>
<dbReference type="InterPro" id="IPR013087">
    <property type="entry name" value="Znf_C2H2_type"/>
</dbReference>
<evidence type="ECO:0000256" key="4">
    <source>
        <dbReference type="ARBA" id="ARBA00023015"/>
    </source>
</evidence>
<keyword evidence="3" id="KW-0862">Zinc</keyword>
<sequence>MAAPDGQAGTPPNPKRAKGGNSDADYWCDKCNRSFERSDHYARHVQSHQDLRPHRCPVCSKGFNRQDLLHRHKQTHLRWEGTSRTARVSRACQACVQSRSKCTNHKPCQRCLSRGEPCLPSVKGAKSPSHRNQNPEAIHAPGLPRAISNDNDTSSDVSYPLSAVEISQSLEAHPQVMVVDATAISAAPPDAGLAVDFLASPYTNGFSFTDAFLLPPAADDLDGGCFDLDLDTLQALLQPIQNDMQPPVPIEASGPTHASAASSRFESFKRSPWLWTPVHVENAYAGQESLLVNEKAVDRMLRRNQQYSVTGKFTPTVVDSSCRDRILFMIYNTPHSAVPLRAFPSESYLDRMVQVYFSWQSLEPAGWIHAPSFSATECHTELLGTVIGAGASSISIDSVCRMGYALQERSRLSLSASIEKDNSRARDLQTIQAYLLWVSVSLWSGFKRNMEVAETFLSAPVTMLRRYGCFSRTLYAHSIHPRLEDDIHTTKEKWRATAIFAALTDLRCSMAYLKPPSCSVTELLCPLPLSRDIWLAPSATVWKDTMLSYGMTFDESPSWLVIAQNPSVLENLPSYYDKSLISLVVIHGFWSQVWAYQESQRFFRASSQLSGQATTMLWLSCQHEDLTKRIGIAQQTLSHQGFDPSQIQIVAEFCLMALNVSPRESQQFAGRLGEEEAATTHHLLREWMIGSEFKTAVWHAGQILRIARSAPAAQLREFSAVVVYQASLTLWAYGLVSISMSSLASPHLFQTAIYQEDGCQVLLDGPSTPHTTAFVMCGKGKPGISVGPEWLFCPLTDIRNIMTAACDVYRNNFNPETETFPPLLEGMMNLMTDLGNIDTASFHNIITETR</sequence>
<evidence type="ECO:0000256" key="5">
    <source>
        <dbReference type="ARBA" id="ARBA00023125"/>
    </source>
</evidence>
<dbReference type="KEGG" id="trg:TRUGW13939_09990"/>
<evidence type="ECO:0000256" key="6">
    <source>
        <dbReference type="ARBA" id="ARBA00023163"/>
    </source>
</evidence>
<gene>
    <name evidence="12" type="ORF">TRUGW13939_09990</name>
</gene>
<dbReference type="InterPro" id="IPR007219">
    <property type="entry name" value="XnlR_reg_dom"/>
</dbReference>
<proteinExistence type="predicted"/>
<dbReference type="AlphaFoldDB" id="A0A7H8RBH7"/>
<dbReference type="GO" id="GO:0006351">
    <property type="term" value="P:DNA-templated transcription"/>
    <property type="evidence" value="ECO:0007669"/>
    <property type="project" value="InterPro"/>
</dbReference>
<dbReference type="PROSITE" id="PS50157">
    <property type="entry name" value="ZINC_FINGER_C2H2_2"/>
    <property type="match status" value="2"/>
</dbReference>
<dbReference type="PANTHER" id="PTHR47660:SF2">
    <property type="entry name" value="TRANSCRIPTION FACTOR WITH C2H2 AND ZN(2)-CYS(6) DNA BINDING DOMAIN (EUROFUNG)"/>
    <property type="match status" value="1"/>
</dbReference>
<protein>
    <recommendedName>
        <fullName evidence="14">C2H2-type domain-containing protein</fullName>
    </recommendedName>
</protein>
<feature type="region of interest" description="Disordered" evidence="9">
    <location>
        <begin position="122"/>
        <end position="144"/>
    </location>
</feature>
<feature type="domain" description="Zn(2)-C6 fungal-type" evidence="10">
    <location>
        <begin position="91"/>
        <end position="118"/>
    </location>
</feature>
<dbReference type="EMBL" id="CP055902">
    <property type="protein sequence ID" value="QKX62825.1"/>
    <property type="molecule type" value="Genomic_DNA"/>
</dbReference>
<evidence type="ECO:0000313" key="12">
    <source>
        <dbReference type="EMBL" id="QKX62825.1"/>
    </source>
</evidence>
<dbReference type="CDD" id="cd12148">
    <property type="entry name" value="fungal_TF_MHR"/>
    <property type="match status" value="1"/>
</dbReference>
<dbReference type="GO" id="GO:0003677">
    <property type="term" value="F:DNA binding"/>
    <property type="evidence" value="ECO:0007669"/>
    <property type="project" value="UniProtKB-KW"/>
</dbReference>
<dbReference type="SUPFAM" id="SSF57667">
    <property type="entry name" value="beta-beta-alpha zinc fingers"/>
    <property type="match status" value="1"/>
</dbReference>
<dbReference type="PANTHER" id="PTHR47660">
    <property type="entry name" value="TRANSCRIPTION FACTOR WITH C2H2 AND ZN(2)-CYS(6) DNA BINDING DOMAIN (EUROFUNG)-RELATED-RELATED"/>
    <property type="match status" value="1"/>
</dbReference>
<dbReference type="Gene3D" id="3.30.160.60">
    <property type="entry name" value="Classic Zinc Finger"/>
    <property type="match status" value="1"/>
</dbReference>
<dbReference type="PROSITE" id="PS50048">
    <property type="entry name" value="ZN2_CY6_FUNGAL_2"/>
    <property type="match status" value="1"/>
</dbReference>
<feature type="domain" description="C2H2-type" evidence="11">
    <location>
        <begin position="54"/>
        <end position="76"/>
    </location>
</feature>
<dbReference type="PROSITE" id="PS00028">
    <property type="entry name" value="ZINC_FINGER_C2H2_1"/>
    <property type="match status" value="2"/>
</dbReference>
<dbReference type="GO" id="GO:0008270">
    <property type="term" value="F:zinc ion binding"/>
    <property type="evidence" value="ECO:0007669"/>
    <property type="project" value="UniProtKB-KW"/>
</dbReference>
<dbReference type="Gene3D" id="4.10.240.10">
    <property type="entry name" value="Zn(2)-C6 fungal-type DNA-binding domain"/>
    <property type="match status" value="1"/>
</dbReference>
<evidence type="ECO:0000256" key="2">
    <source>
        <dbReference type="ARBA" id="ARBA00022771"/>
    </source>
</evidence>
<dbReference type="Pfam" id="PF04082">
    <property type="entry name" value="Fungal_trans"/>
    <property type="match status" value="1"/>
</dbReference>
<accession>A0A7H8RBH7</accession>
<dbReference type="FunFam" id="3.30.160.60:FF:000446">
    <property type="entry name" value="Zinc finger protein"/>
    <property type="match status" value="1"/>
</dbReference>
<feature type="region of interest" description="Disordered" evidence="9">
    <location>
        <begin position="1"/>
        <end position="22"/>
    </location>
</feature>
<dbReference type="SMART" id="SM00066">
    <property type="entry name" value="GAL4"/>
    <property type="match status" value="1"/>
</dbReference>
<dbReference type="RefSeq" id="XP_035348999.1">
    <property type="nucleotide sequence ID" value="XM_035493106.1"/>
</dbReference>
<keyword evidence="4" id="KW-0805">Transcription regulation</keyword>
<reference evidence="13" key="1">
    <citation type="submission" date="2020-06" db="EMBL/GenBank/DDBJ databases">
        <title>A chromosome-scale genome assembly of Talaromyces rugulosus W13939.</title>
        <authorList>
            <person name="Wang B."/>
            <person name="Guo L."/>
            <person name="Ye K."/>
            <person name="Wang L."/>
        </authorList>
    </citation>
    <scope>NUCLEOTIDE SEQUENCE [LARGE SCALE GENOMIC DNA]</scope>
    <source>
        <strain evidence="13">W13939</strain>
    </source>
</reference>
<dbReference type="CDD" id="cd00067">
    <property type="entry name" value="GAL4"/>
    <property type="match status" value="1"/>
</dbReference>
<evidence type="ECO:0000256" key="8">
    <source>
        <dbReference type="PROSITE-ProRule" id="PRU00042"/>
    </source>
</evidence>
<evidence type="ECO:0000259" key="11">
    <source>
        <dbReference type="PROSITE" id="PS50157"/>
    </source>
</evidence>